<reference evidence="2" key="2">
    <citation type="submission" date="2015-08" db="UniProtKB">
        <authorList>
            <consortium name="WormBaseParasite"/>
        </authorList>
    </citation>
    <scope>IDENTIFICATION</scope>
</reference>
<reference evidence="1" key="1">
    <citation type="submission" date="2014-07" db="EMBL/GenBank/DDBJ databases">
        <authorList>
            <person name="Martin A.A"/>
            <person name="De Silva N."/>
        </authorList>
    </citation>
    <scope>NUCLEOTIDE SEQUENCE</scope>
</reference>
<dbReference type="AlphaFoldDB" id="A0A0K0FSM1"/>
<protein>
    <submittedName>
        <fullName evidence="2">TRAF-interacting protein with FHA domain-containing protein A</fullName>
    </submittedName>
</protein>
<name>A0A0K0FSM1_STRVS</name>
<organism evidence="1 2">
    <name type="scientific">Strongyloides venezuelensis</name>
    <name type="common">Threadworm</name>
    <dbReference type="NCBI Taxonomy" id="75913"/>
    <lineage>
        <taxon>Eukaryota</taxon>
        <taxon>Metazoa</taxon>
        <taxon>Ecdysozoa</taxon>
        <taxon>Nematoda</taxon>
        <taxon>Chromadorea</taxon>
        <taxon>Rhabditida</taxon>
        <taxon>Tylenchina</taxon>
        <taxon>Panagrolaimomorpha</taxon>
        <taxon>Strongyloidoidea</taxon>
        <taxon>Strongyloididae</taxon>
        <taxon>Strongyloides</taxon>
    </lineage>
</organism>
<sequence>MADVNLNQFDVQCPISNNVFALRSKVLMMAKIEIYKTFKLDCEMEKIAPERKFDCEAEVLTQEDEEFGNVLRLCAFYPKRLHFSGYTPSVSLELHALCNS</sequence>
<proteinExistence type="predicted"/>
<dbReference type="WBParaSite" id="SVE_1397400.1">
    <property type="protein sequence ID" value="SVE_1397400.1"/>
    <property type="gene ID" value="SVE_1397400"/>
</dbReference>
<evidence type="ECO:0000313" key="2">
    <source>
        <dbReference type="WBParaSite" id="SVE_1397400.1"/>
    </source>
</evidence>
<dbReference type="Proteomes" id="UP000035680">
    <property type="component" value="Unassembled WGS sequence"/>
</dbReference>
<accession>A0A0K0FSM1</accession>
<evidence type="ECO:0000313" key="1">
    <source>
        <dbReference type="Proteomes" id="UP000035680"/>
    </source>
</evidence>
<keyword evidence="1" id="KW-1185">Reference proteome</keyword>